<keyword evidence="3 23" id="KW-0436">Ligase</keyword>
<dbReference type="SUPFAM" id="SSF50249">
    <property type="entry name" value="Nucleic acid-binding proteins"/>
    <property type="match status" value="1"/>
</dbReference>
<dbReference type="NCBIfam" id="TIGR02777">
    <property type="entry name" value="LigD_PE_dom"/>
    <property type="match status" value="1"/>
</dbReference>
<sequence>MALSTYKKKRSFSNTPEPQGGKPNKSVLRFVVQKHDASRLHYDFRLEMEGVLKSWAVPKGPSLNPTDKRLAMMVEDHPFDYRSFEGIIPKGNYGAGTVIVWDEGTYEPLESTGDKKKDDKALLKQLASGSLKFTLHGQKLNGEFALVKLKNAENNAWLLIKHRDKYAKETDVTRKARSVVTDRTLEEVEKASDRIYGEKSGVSTAKKAAALAPKKVAAAKKATASTSKKAAASTTKKAAAKKATAPAPKKAAAKKATASTSKKAAAKKATAKADKALTPDLPKSRTTAAKAPAAADLKKAPKKAFPKTLSPMLATLVNKPFDEPGWLYEIKWDGYRAVALSNKGTVELISRNNKSFNDKFYPVHAAVEDWGINAIVDGEICVINDEGVSNFGNLQNWRSEADGQLIYYVFDLLWLDGKDLTGLPLTERRALLAPLVPRDSIIRLSDSFSTTATEFLEAAAKMGLEGIIAKKADSLYYPGERSREWLKLKINKRHEVVIGGFTNNEGSAKTFSSLLVGVYEGKQLRYTGKIGTGFNTQQQKEMMQLFKPLIVKKVPFTETPDVNKPSRFRPNPPHATVTWLKPELVCEVSYTEITSDGVMRHPSFEGMREDKKASSVGADIPLNTAEVLEDEQPNPVKKLVKGAGKTDRKTLLNPSEKSQVRQIQGHELSFSNLDKVYWPDDGYTKRDMLNYYYQVAQYILPYLIDRPQSLNRYPNGINGKSFYQKDVTGKVPDWVQQFPYTTSEGEDKNFMVPQTEADLLYMANTGAIEMNPWNSTIHNPDNPDWCCLDLDPDTGNTFEQVIETALTVKQVLDEMGIEGYPKTSGSTGIHIYIPLGAKYDYDQCQLLGKIIATQVNERLPKFTSIERMTRNRKGKLYIDYLQNRAKATLAAAYSLRPKPGATVSMPLDWSEVKKGLKLKDFNIKNAMTRIKRNGDIFKPVLGKGIDLAKLLK</sequence>
<evidence type="ECO:0000256" key="12">
    <source>
        <dbReference type="ARBA" id="ARBA00022840"/>
    </source>
</evidence>
<evidence type="ECO:0000256" key="14">
    <source>
        <dbReference type="ARBA" id="ARBA00023125"/>
    </source>
</evidence>
<dbReference type="Gene3D" id="3.30.470.30">
    <property type="entry name" value="DNA ligase/mRNA capping enzyme"/>
    <property type="match status" value="1"/>
</dbReference>
<dbReference type="NCBIfam" id="TIGR02778">
    <property type="entry name" value="ligD_pol"/>
    <property type="match status" value="1"/>
</dbReference>
<evidence type="ECO:0000313" key="24">
    <source>
        <dbReference type="Proteomes" id="UP001162741"/>
    </source>
</evidence>
<evidence type="ECO:0000256" key="13">
    <source>
        <dbReference type="ARBA" id="ARBA00022932"/>
    </source>
</evidence>
<evidence type="ECO:0000256" key="8">
    <source>
        <dbReference type="ARBA" id="ARBA00022741"/>
    </source>
</evidence>
<dbReference type="Gene3D" id="2.40.50.140">
    <property type="entry name" value="Nucleic acid-binding proteins"/>
    <property type="match status" value="1"/>
</dbReference>
<dbReference type="CDD" id="cd07906">
    <property type="entry name" value="Adenylation_DNA_ligase_LigD_LigC"/>
    <property type="match status" value="1"/>
</dbReference>
<dbReference type="EC" id="6.5.1.1" evidence="2"/>
<evidence type="ECO:0000256" key="18">
    <source>
        <dbReference type="ARBA" id="ARBA00023268"/>
    </source>
</evidence>
<dbReference type="NCBIfam" id="TIGR02779">
    <property type="entry name" value="NHEJ_ligase_lig"/>
    <property type="match status" value="1"/>
</dbReference>
<proteinExistence type="predicted"/>
<keyword evidence="17" id="KW-0464">Manganese</keyword>
<dbReference type="PANTHER" id="PTHR42705">
    <property type="entry name" value="BIFUNCTIONAL NON-HOMOLOGOUS END JOINING PROTEIN LIGD"/>
    <property type="match status" value="1"/>
</dbReference>
<keyword evidence="9" id="KW-0227">DNA damage</keyword>
<dbReference type="EMBL" id="CP107006">
    <property type="protein sequence ID" value="UYQ94507.1"/>
    <property type="molecule type" value="Genomic_DNA"/>
</dbReference>
<dbReference type="InterPro" id="IPR014144">
    <property type="entry name" value="LigD_PE_domain"/>
</dbReference>
<feature type="region of interest" description="Disordered" evidence="21">
    <location>
        <begin position="218"/>
        <end position="295"/>
    </location>
</feature>
<keyword evidence="6" id="KW-0540">Nuclease</keyword>
<keyword evidence="16" id="KW-0234">DNA repair</keyword>
<evidence type="ECO:0000256" key="3">
    <source>
        <dbReference type="ARBA" id="ARBA00022598"/>
    </source>
</evidence>
<evidence type="ECO:0000256" key="4">
    <source>
        <dbReference type="ARBA" id="ARBA00022679"/>
    </source>
</evidence>
<dbReference type="CDD" id="cd04865">
    <property type="entry name" value="LigD_Pol_like_2"/>
    <property type="match status" value="1"/>
</dbReference>
<dbReference type="Pfam" id="PF13298">
    <property type="entry name" value="LigD_N"/>
    <property type="match status" value="1"/>
</dbReference>
<dbReference type="PANTHER" id="PTHR42705:SF2">
    <property type="entry name" value="BIFUNCTIONAL NON-HOMOLOGOUS END JOINING PROTEIN LIGD"/>
    <property type="match status" value="1"/>
</dbReference>
<keyword evidence="4" id="KW-0808">Transferase</keyword>
<evidence type="ECO:0000256" key="9">
    <source>
        <dbReference type="ARBA" id="ARBA00022763"/>
    </source>
</evidence>
<dbReference type="InterPro" id="IPR012309">
    <property type="entry name" value="DNA_ligase_ATP-dep_C"/>
</dbReference>
<evidence type="ECO:0000256" key="21">
    <source>
        <dbReference type="SAM" id="MobiDB-lite"/>
    </source>
</evidence>
<evidence type="ECO:0000256" key="7">
    <source>
        <dbReference type="ARBA" id="ARBA00022723"/>
    </source>
</evidence>
<evidence type="ECO:0000256" key="6">
    <source>
        <dbReference type="ARBA" id="ARBA00022722"/>
    </source>
</evidence>
<name>A0ABY6J7E4_9BACT</name>
<dbReference type="Pfam" id="PF01068">
    <property type="entry name" value="DNA_ligase_A_M"/>
    <property type="match status" value="1"/>
</dbReference>
<evidence type="ECO:0000256" key="20">
    <source>
        <dbReference type="ARBA" id="ARBA00034003"/>
    </source>
</evidence>
<evidence type="ECO:0000256" key="10">
    <source>
        <dbReference type="ARBA" id="ARBA00022801"/>
    </source>
</evidence>
<keyword evidence="15" id="KW-0233">DNA recombination</keyword>
<keyword evidence="14" id="KW-0238">DNA-binding</keyword>
<feature type="compositionally biased region" description="Basic residues" evidence="21">
    <location>
        <begin position="1"/>
        <end position="11"/>
    </location>
</feature>
<keyword evidence="5" id="KW-0548">Nucleotidyltransferase</keyword>
<dbReference type="PROSITE" id="PS50160">
    <property type="entry name" value="DNA_LIGASE_A3"/>
    <property type="match status" value="1"/>
</dbReference>
<evidence type="ECO:0000256" key="11">
    <source>
        <dbReference type="ARBA" id="ARBA00022839"/>
    </source>
</evidence>
<keyword evidence="12" id="KW-0067">ATP-binding</keyword>
<evidence type="ECO:0000259" key="22">
    <source>
        <dbReference type="PROSITE" id="PS50160"/>
    </source>
</evidence>
<dbReference type="SUPFAM" id="SSF56091">
    <property type="entry name" value="DNA ligase/mRNA capping enzyme, catalytic domain"/>
    <property type="match status" value="1"/>
</dbReference>
<dbReference type="InterPro" id="IPR012340">
    <property type="entry name" value="NA-bd_OB-fold"/>
</dbReference>
<dbReference type="Pfam" id="PF21686">
    <property type="entry name" value="LigD_Prim-Pol"/>
    <property type="match status" value="1"/>
</dbReference>
<dbReference type="InterPro" id="IPR012310">
    <property type="entry name" value="DNA_ligase_ATP-dep_cent"/>
</dbReference>
<dbReference type="InterPro" id="IPR014143">
    <property type="entry name" value="NHEJ_ligase_prk"/>
</dbReference>
<dbReference type="InterPro" id="IPR014145">
    <property type="entry name" value="LigD_pol_dom"/>
</dbReference>
<dbReference type="Gene3D" id="3.90.920.10">
    <property type="entry name" value="DNA primase, PRIM domain"/>
    <property type="match status" value="1"/>
</dbReference>
<keyword evidence="8" id="KW-0547">Nucleotide-binding</keyword>
<evidence type="ECO:0000256" key="2">
    <source>
        <dbReference type="ARBA" id="ARBA00012727"/>
    </source>
</evidence>
<keyword evidence="18" id="KW-0511">Multifunctional enzyme</keyword>
<feature type="region of interest" description="Disordered" evidence="21">
    <location>
        <begin position="1"/>
        <end position="25"/>
    </location>
</feature>
<evidence type="ECO:0000256" key="17">
    <source>
        <dbReference type="ARBA" id="ARBA00023211"/>
    </source>
</evidence>
<keyword evidence="13" id="KW-0239">DNA-directed DNA polymerase</keyword>
<evidence type="ECO:0000313" key="23">
    <source>
        <dbReference type="EMBL" id="UYQ94507.1"/>
    </source>
</evidence>
<dbReference type="InterPro" id="IPR014146">
    <property type="entry name" value="LigD_ligase_dom"/>
</dbReference>
<dbReference type="InterPro" id="IPR052171">
    <property type="entry name" value="NHEJ_LigD"/>
</dbReference>
<evidence type="ECO:0000256" key="19">
    <source>
        <dbReference type="ARBA" id="ARBA00029943"/>
    </source>
</evidence>
<feature type="compositionally biased region" description="Low complexity" evidence="21">
    <location>
        <begin position="218"/>
        <end position="263"/>
    </location>
</feature>
<comment type="cofactor">
    <cofactor evidence="1">
        <name>Mn(2+)</name>
        <dbReference type="ChEBI" id="CHEBI:29035"/>
    </cofactor>
</comment>
<accession>A0ABY6J7E4</accession>
<comment type="catalytic activity">
    <reaction evidence="20">
        <text>ATP + (deoxyribonucleotide)n-3'-hydroxyl + 5'-phospho-(deoxyribonucleotide)m = (deoxyribonucleotide)n+m + AMP + diphosphate.</text>
        <dbReference type="EC" id="6.5.1.1"/>
    </reaction>
</comment>
<dbReference type="Gene3D" id="3.30.1490.70">
    <property type="match status" value="1"/>
</dbReference>
<evidence type="ECO:0000256" key="5">
    <source>
        <dbReference type="ARBA" id="ARBA00022695"/>
    </source>
</evidence>
<keyword evidence="10" id="KW-0378">Hydrolase</keyword>
<dbReference type="NCBIfam" id="TIGR02776">
    <property type="entry name" value="NHEJ_ligase_prk"/>
    <property type="match status" value="1"/>
</dbReference>
<dbReference type="Proteomes" id="UP001162741">
    <property type="component" value="Chromosome"/>
</dbReference>
<evidence type="ECO:0000256" key="15">
    <source>
        <dbReference type="ARBA" id="ARBA00023172"/>
    </source>
</evidence>
<keyword evidence="11" id="KW-0269">Exonuclease</keyword>
<organism evidence="23 24">
    <name type="scientific">Chitinophaga horti</name>
    <dbReference type="NCBI Taxonomy" id="2920382"/>
    <lineage>
        <taxon>Bacteria</taxon>
        <taxon>Pseudomonadati</taxon>
        <taxon>Bacteroidota</taxon>
        <taxon>Chitinophagia</taxon>
        <taxon>Chitinophagales</taxon>
        <taxon>Chitinophagaceae</taxon>
        <taxon>Chitinophaga</taxon>
    </lineage>
</organism>
<evidence type="ECO:0000256" key="16">
    <source>
        <dbReference type="ARBA" id="ARBA00023204"/>
    </source>
</evidence>
<dbReference type="CDD" id="cd07971">
    <property type="entry name" value="OBF_DNA_ligase_LigD"/>
    <property type="match status" value="1"/>
</dbReference>
<protein>
    <recommendedName>
        <fullName evidence="2">DNA ligase (ATP)</fullName>
        <ecNumber evidence="2">6.5.1.1</ecNumber>
    </recommendedName>
    <alternativeName>
        <fullName evidence="19">NHEJ DNA polymerase</fullName>
    </alternativeName>
</protein>
<dbReference type="Pfam" id="PF04679">
    <property type="entry name" value="DNA_ligase_A_C"/>
    <property type="match status" value="1"/>
</dbReference>
<reference evidence="23" key="1">
    <citation type="submission" date="2022-10" db="EMBL/GenBank/DDBJ databases">
        <title>Chitinophaga sp. nov., isolated from soil.</title>
        <authorList>
            <person name="Jeon C.O."/>
        </authorList>
    </citation>
    <scope>NUCLEOTIDE SEQUENCE</scope>
    <source>
        <strain evidence="23">R8</strain>
    </source>
</reference>
<evidence type="ECO:0000256" key="1">
    <source>
        <dbReference type="ARBA" id="ARBA00001936"/>
    </source>
</evidence>
<keyword evidence="24" id="KW-1185">Reference proteome</keyword>
<keyword evidence="7" id="KW-0479">Metal-binding</keyword>
<dbReference type="GO" id="GO:0003910">
    <property type="term" value="F:DNA ligase (ATP) activity"/>
    <property type="evidence" value="ECO:0007669"/>
    <property type="project" value="UniProtKB-EC"/>
</dbReference>
<dbReference type="RefSeq" id="WP_264282386.1">
    <property type="nucleotide sequence ID" value="NZ_CP107006.1"/>
</dbReference>
<gene>
    <name evidence="23" type="primary">ligD</name>
    <name evidence="23" type="ORF">MKQ68_05310</name>
</gene>
<feature type="domain" description="ATP-dependent DNA ligase family profile" evidence="22">
    <location>
        <begin position="398"/>
        <end position="531"/>
    </location>
</feature>